<feature type="transmembrane region" description="Helical" evidence="5">
    <location>
        <begin position="247"/>
        <end position="267"/>
    </location>
</feature>
<dbReference type="InterPro" id="IPR011701">
    <property type="entry name" value="MFS"/>
</dbReference>
<dbReference type="Proteomes" id="UP001500888">
    <property type="component" value="Unassembled WGS sequence"/>
</dbReference>
<evidence type="ECO:0000256" key="1">
    <source>
        <dbReference type="ARBA" id="ARBA00004651"/>
    </source>
</evidence>
<evidence type="ECO:0000256" key="5">
    <source>
        <dbReference type="SAM" id="Phobius"/>
    </source>
</evidence>
<accession>A0ABP7I1S6</accession>
<dbReference type="InterPro" id="IPR050327">
    <property type="entry name" value="Proton-linked_MCT"/>
</dbReference>
<evidence type="ECO:0000256" key="4">
    <source>
        <dbReference type="ARBA" id="ARBA00023136"/>
    </source>
</evidence>
<evidence type="ECO:0000259" key="6">
    <source>
        <dbReference type="PROSITE" id="PS50850"/>
    </source>
</evidence>
<comment type="subcellular location">
    <subcellularLocation>
        <location evidence="1">Cell membrane</location>
        <topology evidence="1">Multi-pass membrane protein</topology>
    </subcellularLocation>
</comment>
<evidence type="ECO:0000256" key="2">
    <source>
        <dbReference type="ARBA" id="ARBA00022692"/>
    </source>
</evidence>
<keyword evidence="4 5" id="KW-0472">Membrane</keyword>
<evidence type="ECO:0000313" key="8">
    <source>
        <dbReference type="Proteomes" id="UP001500888"/>
    </source>
</evidence>
<dbReference type="Gene3D" id="1.20.1250.20">
    <property type="entry name" value="MFS general substrate transporter like domains"/>
    <property type="match status" value="2"/>
</dbReference>
<feature type="transmembrane region" description="Helical" evidence="5">
    <location>
        <begin position="279"/>
        <end position="299"/>
    </location>
</feature>
<keyword evidence="3 5" id="KW-1133">Transmembrane helix</keyword>
<dbReference type="InterPro" id="IPR020846">
    <property type="entry name" value="MFS_dom"/>
</dbReference>
<name>A0ABP7I1S6_9ACTN</name>
<dbReference type="PANTHER" id="PTHR11360">
    <property type="entry name" value="MONOCARBOXYLATE TRANSPORTER"/>
    <property type="match status" value="1"/>
</dbReference>
<proteinExistence type="predicted"/>
<dbReference type="PANTHER" id="PTHR11360:SF304">
    <property type="entry name" value="MFS DOMAIN-CONTAINING PROTEIN"/>
    <property type="match status" value="1"/>
</dbReference>
<keyword evidence="2 5" id="KW-0812">Transmembrane</keyword>
<feature type="transmembrane region" description="Helical" evidence="5">
    <location>
        <begin position="369"/>
        <end position="389"/>
    </location>
</feature>
<dbReference type="SUPFAM" id="SSF103473">
    <property type="entry name" value="MFS general substrate transporter"/>
    <property type="match status" value="1"/>
</dbReference>
<feature type="domain" description="Major facilitator superfamily (MFS) profile" evidence="6">
    <location>
        <begin position="210"/>
        <end position="400"/>
    </location>
</feature>
<feature type="transmembrane region" description="Helical" evidence="5">
    <location>
        <begin position="340"/>
        <end position="363"/>
    </location>
</feature>
<dbReference type="InterPro" id="IPR036259">
    <property type="entry name" value="MFS_trans_sf"/>
</dbReference>
<feature type="transmembrane region" description="Helical" evidence="5">
    <location>
        <begin position="94"/>
        <end position="116"/>
    </location>
</feature>
<feature type="transmembrane region" description="Helical" evidence="5">
    <location>
        <begin position="155"/>
        <end position="175"/>
    </location>
</feature>
<comment type="caution">
    <text evidence="7">The sequence shown here is derived from an EMBL/GenBank/DDBJ whole genome shotgun (WGS) entry which is preliminary data.</text>
</comment>
<dbReference type="EMBL" id="BAAAZR010000006">
    <property type="protein sequence ID" value="GAA3807748.1"/>
    <property type="molecule type" value="Genomic_DNA"/>
</dbReference>
<gene>
    <name evidence="7" type="ORF">GCM10022226_29810</name>
</gene>
<dbReference type="PROSITE" id="PS50850">
    <property type="entry name" value="MFS"/>
    <property type="match status" value="1"/>
</dbReference>
<keyword evidence="8" id="KW-1185">Reference proteome</keyword>
<organism evidence="7 8">
    <name type="scientific">Sphaerisporangium flaviroseum</name>
    <dbReference type="NCBI Taxonomy" id="509199"/>
    <lineage>
        <taxon>Bacteria</taxon>
        <taxon>Bacillati</taxon>
        <taxon>Actinomycetota</taxon>
        <taxon>Actinomycetes</taxon>
        <taxon>Streptosporangiales</taxon>
        <taxon>Streptosporangiaceae</taxon>
        <taxon>Sphaerisporangium</taxon>
    </lineage>
</organism>
<feature type="transmembrane region" description="Helical" evidence="5">
    <location>
        <begin position="305"/>
        <end position="328"/>
    </location>
</feature>
<reference evidence="8" key="1">
    <citation type="journal article" date="2019" name="Int. J. Syst. Evol. Microbiol.">
        <title>The Global Catalogue of Microorganisms (GCM) 10K type strain sequencing project: providing services to taxonomists for standard genome sequencing and annotation.</title>
        <authorList>
            <consortium name="The Broad Institute Genomics Platform"/>
            <consortium name="The Broad Institute Genome Sequencing Center for Infectious Disease"/>
            <person name="Wu L."/>
            <person name="Ma J."/>
        </authorList>
    </citation>
    <scope>NUCLEOTIDE SEQUENCE [LARGE SCALE GENOMIC DNA]</scope>
    <source>
        <strain evidence="8">JCM 16908</strain>
    </source>
</reference>
<dbReference type="Pfam" id="PF07690">
    <property type="entry name" value="MFS_1"/>
    <property type="match status" value="1"/>
</dbReference>
<protein>
    <submittedName>
        <fullName evidence="7">OFA family MFS transporter</fullName>
    </submittedName>
</protein>
<evidence type="ECO:0000313" key="7">
    <source>
        <dbReference type="EMBL" id="GAA3807748.1"/>
    </source>
</evidence>
<feature type="transmembrane region" description="Helical" evidence="5">
    <location>
        <begin position="128"/>
        <end position="149"/>
    </location>
</feature>
<feature type="transmembrane region" description="Helical" evidence="5">
    <location>
        <begin position="220"/>
        <end position="241"/>
    </location>
</feature>
<evidence type="ECO:0000256" key="3">
    <source>
        <dbReference type="ARBA" id="ARBA00022989"/>
    </source>
</evidence>
<feature type="transmembrane region" description="Helical" evidence="5">
    <location>
        <begin position="70"/>
        <end position="88"/>
    </location>
</feature>
<feature type="transmembrane region" description="Helical" evidence="5">
    <location>
        <begin position="41"/>
        <end position="58"/>
    </location>
</feature>
<sequence length="400" mass="40550">MFWLPWAAMLAIAPLQYGYAASASALITLHRGSALTALTPLAVWIVCQATAAVPAIHLVRSGRLGVRPALYAGAALSGTALPAVALAGGSTAVLAGYALLGGIGGGLVYGVCTEVVARWYPERPATRVGFVTGAFAYGAAPLAVVAGVAPGLIQPAFAVSGVVALAVIGVAARFVRFPPRHWWPPEIDPRAHALDRLILRRTPPAVRQFSTGQALRTGTLSALVAILVCAGAVSIFDVIALATMGGVVPWVALTLLITLNGAGRACAMLASEVFGRRRALSVVLALLGVGQLLLAAGAAERSAALIVIAGVVAGLGGGAFYPLIACLVREFFGEERTAEIHGVVYSSKAVAGVLGVAPAAVAVTSQTHAGAFLFMALLALLSAAVSRGLRTPGRPATLPV</sequence>